<keyword evidence="8" id="KW-1185">Reference proteome</keyword>
<evidence type="ECO:0000256" key="3">
    <source>
        <dbReference type="ARBA" id="ARBA00022989"/>
    </source>
</evidence>
<dbReference type="CDD" id="cd17316">
    <property type="entry name" value="MFS_SV2_like"/>
    <property type="match status" value="1"/>
</dbReference>
<feature type="transmembrane region" description="Helical" evidence="5">
    <location>
        <begin position="172"/>
        <end position="193"/>
    </location>
</feature>
<dbReference type="Gene3D" id="1.20.1250.20">
    <property type="entry name" value="MFS general substrate transporter like domains"/>
    <property type="match status" value="2"/>
</dbReference>
<feature type="transmembrane region" description="Helical" evidence="5">
    <location>
        <begin position="219"/>
        <end position="239"/>
    </location>
</feature>
<dbReference type="Pfam" id="PF07690">
    <property type="entry name" value="MFS_1"/>
    <property type="match status" value="1"/>
</dbReference>
<feature type="transmembrane region" description="Helical" evidence="5">
    <location>
        <begin position="288"/>
        <end position="306"/>
    </location>
</feature>
<dbReference type="PROSITE" id="PS50850">
    <property type="entry name" value="MFS"/>
    <property type="match status" value="1"/>
</dbReference>
<feature type="transmembrane region" description="Helical" evidence="5">
    <location>
        <begin position="110"/>
        <end position="134"/>
    </location>
</feature>
<protein>
    <submittedName>
        <fullName evidence="7">MFS transporter</fullName>
    </submittedName>
</protein>
<evidence type="ECO:0000313" key="7">
    <source>
        <dbReference type="EMBL" id="WQD39715.1"/>
    </source>
</evidence>
<feature type="transmembrane region" description="Helical" evidence="5">
    <location>
        <begin position="141"/>
        <end position="160"/>
    </location>
</feature>
<organism evidence="7 8">
    <name type="scientific">Niabella yanshanensis</name>
    <dbReference type="NCBI Taxonomy" id="577386"/>
    <lineage>
        <taxon>Bacteria</taxon>
        <taxon>Pseudomonadati</taxon>
        <taxon>Bacteroidota</taxon>
        <taxon>Chitinophagia</taxon>
        <taxon>Chitinophagales</taxon>
        <taxon>Chitinophagaceae</taxon>
        <taxon>Niabella</taxon>
    </lineage>
</organism>
<evidence type="ECO:0000256" key="1">
    <source>
        <dbReference type="ARBA" id="ARBA00004141"/>
    </source>
</evidence>
<keyword evidence="4 5" id="KW-0472">Membrane</keyword>
<dbReference type="Proteomes" id="UP001325680">
    <property type="component" value="Chromosome"/>
</dbReference>
<evidence type="ECO:0000256" key="4">
    <source>
        <dbReference type="ARBA" id="ARBA00023136"/>
    </source>
</evidence>
<gene>
    <name evidence="7" type="ORF">U0035_06090</name>
</gene>
<dbReference type="SUPFAM" id="SSF103473">
    <property type="entry name" value="MFS general substrate transporter"/>
    <property type="match status" value="1"/>
</dbReference>
<keyword evidence="3 5" id="KW-1133">Transmembrane helix</keyword>
<feature type="transmembrane region" description="Helical" evidence="5">
    <location>
        <begin position="374"/>
        <end position="396"/>
    </location>
</feature>
<dbReference type="PANTHER" id="PTHR23508:SF10">
    <property type="entry name" value="CARBOXYLIC ACID TRANSPORTER PROTEIN HOMOLOG"/>
    <property type="match status" value="1"/>
</dbReference>
<feature type="transmembrane region" description="Helical" evidence="5">
    <location>
        <begin position="312"/>
        <end position="333"/>
    </location>
</feature>
<keyword evidence="2 5" id="KW-0812">Transmembrane</keyword>
<evidence type="ECO:0000313" key="8">
    <source>
        <dbReference type="Proteomes" id="UP001325680"/>
    </source>
</evidence>
<dbReference type="PANTHER" id="PTHR23508">
    <property type="entry name" value="CARBOXYLIC ACID TRANSPORTER PROTEIN HOMOLOG"/>
    <property type="match status" value="1"/>
</dbReference>
<dbReference type="InterPro" id="IPR036259">
    <property type="entry name" value="MFS_trans_sf"/>
</dbReference>
<dbReference type="EMBL" id="CP139960">
    <property type="protein sequence ID" value="WQD39715.1"/>
    <property type="molecule type" value="Genomic_DNA"/>
</dbReference>
<evidence type="ECO:0000259" key="6">
    <source>
        <dbReference type="PROSITE" id="PS50850"/>
    </source>
</evidence>
<feature type="transmembrane region" description="Helical" evidence="5">
    <location>
        <begin position="57"/>
        <end position="75"/>
    </location>
</feature>
<evidence type="ECO:0000256" key="2">
    <source>
        <dbReference type="ARBA" id="ARBA00022692"/>
    </source>
</evidence>
<feature type="domain" description="Major facilitator superfamily (MFS) profile" evidence="6">
    <location>
        <begin position="14"/>
        <end position="406"/>
    </location>
</feature>
<accession>A0ABZ0WC75</accession>
<dbReference type="InterPro" id="IPR020846">
    <property type="entry name" value="MFS_dom"/>
</dbReference>
<feature type="transmembrane region" description="Helical" evidence="5">
    <location>
        <begin position="259"/>
        <end position="276"/>
    </location>
</feature>
<feature type="transmembrane region" description="Helical" evidence="5">
    <location>
        <begin position="12"/>
        <end position="37"/>
    </location>
</feature>
<reference evidence="7 8" key="1">
    <citation type="submission" date="2023-12" db="EMBL/GenBank/DDBJ databases">
        <title>Genome sequencing and assembly of bacterial species from a model synthetic community.</title>
        <authorList>
            <person name="Hogle S.L."/>
        </authorList>
    </citation>
    <scope>NUCLEOTIDE SEQUENCE [LARGE SCALE GENOMIC DNA]</scope>
    <source>
        <strain evidence="7 8">HAMBI_3031</strain>
    </source>
</reference>
<name>A0ABZ0WC75_9BACT</name>
<sequence length="411" mass="44947">MQPGNKPVSIFNLTVVVAALGYFVDIYDLLLFGIIRIPSLKEMGLTPDQITTDGESILSWQMFGLMLGGIVWGIIGDKKGRSSVLFGSILLYSLGNIANGFVQTVEQYKWIRFVAGIGLAGELGAGITLVAELLPKEKRGIATSIVAGFGITGAVVAFFIKENFHWRTCYFIGGGLGLALLLLRVSVLESGMFQKMKAKDVKRGRIFMLLNSRERLTRYIQSILIGVPTWLVIGILVTFSKEFAKEFGITGEIDPGKSIMFAYAGLAVGDVTIGLVSQWMKSRKKALYVFYAITALCMVLYFTLQWNGSASLMYFLCAALGFGSGFWAIFVTIGAEQFGTNLRATAATTIPNMVRGTVPLMLMLFQFLRSLPGVGYINGGIYTCIIVFAVCTIAVLTSKETFHKDLNYEEA</sequence>
<proteinExistence type="predicted"/>
<feature type="transmembrane region" description="Helical" evidence="5">
    <location>
        <begin position="84"/>
        <end position="104"/>
    </location>
</feature>
<comment type="subcellular location">
    <subcellularLocation>
        <location evidence="1">Membrane</location>
        <topology evidence="1">Multi-pass membrane protein</topology>
    </subcellularLocation>
</comment>
<evidence type="ECO:0000256" key="5">
    <source>
        <dbReference type="SAM" id="Phobius"/>
    </source>
</evidence>
<dbReference type="InterPro" id="IPR011701">
    <property type="entry name" value="MFS"/>
</dbReference>
<dbReference type="RefSeq" id="WP_114789134.1">
    <property type="nucleotide sequence ID" value="NZ_CP139960.1"/>
</dbReference>